<keyword evidence="3" id="KW-0032">Aminotransferase</keyword>
<dbReference type="EMBL" id="JAAZWO010000014">
    <property type="protein sequence ID" value="MBC2398441.1"/>
    <property type="molecule type" value="Genomic_DNA"/>
</dbReference>
<dbReference type="SUPFAM" id="SSF56752">
    <property type="entry name" value="D-aminoacid aminotransferase-like PLP-dependent enzymes"/>
    <property type="match status" value="1"/>
</dbReference>
<evidence type="ECO:0000313" key="3">
    <source>
        <dbReference type="EMBL" id="MBC2398441.1"/>
    </source>
</evidence>
<gene>
    <name evidence="3" type="ORF">HGG79_11760</name>
</gene>
<evidence type="ECO:0000256" key="2">
    <source>
        <dbReference type="ARBA" id="ARBA00009320"/>
    </source>
</evidence>
<dbReference type="InterPro" id="IPR043132">
    <property type="entry name" value="BCAT-like_C"/>
</dbReference>
<proteinExistence type="inferred from homology"/>
<dbReference type="AlphaFoldDB" id="A0A923J0M1"/>
<keyword evidence="4" id="KW-1185">Reference proteome</keyword>
<comment type="similarity">
    <text evidence="2">Belongs to the class-IV pyridoxal-phosphate-dependent aminotransferase family.</text>
</comment>
<dbReference type="InterPro" id="IPR050571">
    <property type="entry name" value="Class-IV_PLP-Dep_Aminotrnsfr"/>
</dbReference>
<evidence type="ECO:0000313" key="4">
    <source>
        <dbReference type="Proteomes" id="UP000563151"/>
    </source>
</evidence>
<dbReference type="PANTHER" id="PTHR42743:SF11">
    <property type="entry name" value="AMINODEOXYCHORISMATE LYASE"/>
    <property type="match status" value="1"/>
</dbReference>
<protein>
    <submittedName>
        <fullName evidence="3">Aminotransferase class IV</fullName>
    </submittedName>
</protein>
<dbReference type="Gene3D" id="3.30.470.10">
    <property type="match status" value="1"/>
</dbReference>
<evidence type="ECO:0000256" key="1">
    <source>
        <dbReference type="ARBA" id="ARBA00001933"/>
    </source>
</evidence>
<dbReference type="GO" id="GO:0005829">
    <property type="term" value="C:cytosol"/>
    <property type="evidence" value="ECO:0007669"/>
    <property type="project" value="TreeGrafter"/>
</dbReference>
<dbReference type="Gene3D" id="3.20.10.10">
    <property type="entry name" value="D-amino Acid Aminotransferase, subunit A, domain 2"/>
    <property type="match status" value="1"/>
</dbReference>
<dbReference type="GO" id="GO:0046394">
    <property type="term" value="P:carboxylic acid biosynthetic process"/>
    <property type="evidence" value="ECO:0007669"/>
    <property type="project" value="UniProtKB-ARBA"/>
</dbReference>
<keyword evidence="3" id="KW-0808">Transferase</keyword>
<dbReference type="Proteomes" id="UP000563151">
    <property type="component" value="Unassembled WGS sequence"/>
</dbReference>
<dbReference type="Pfam" id="PF01063">
    <property type="entry name" value="Aminotran_4"/>
    <property type="match status" value="1"/>
</dbReference>
<name>A0A923J0M1_CLOTT</name>
<sequence>MGITNDYFLFNDEVVSTKSFNEEELLAGKSLYEVIKVKEKVPLFLEKHLERLHNSANITDLQLWISNEDIERRINKLIQVNKAGEGSAKIILNFQKKQLLAFFEEKSFPQAIQYEEGIYVCLYHKERINPNAKVLNMEFRKDLDQFIKSKNIFEAILVDKNGYITEGSKSNVFMLKGEKLITSPLKTVLPGTTRSVVLEICKDLNIELVEENLHYNDIDKIEGMFISSTPFDILPVKRIEDIYLNSSENHIIKSIMNEYKNIVNDYININLEKYQK</sequence>
<dbReference type="PANTHER" id="PTHR42743">
    <property type="entry name" value="AMINO-ACID AMINOTRANSFERASE"/>
    <property type="match status" value="1"/>
</dbReference>
<accession>A0A923J0M1</accession>
<reference evidence="3 4" key="1">
    <citation type="submission" date="2020-04" db="EMBL/GenBank/DDBJ databases">
        <title>Genomic insights into acetone-butanol-ethanol (ABE) fermentation by sequencing solventogenic clostridia strains.</title>
        <authorList>
            <person name="Brown S."/>
        </authorList>
    </citation>
    <scope>NUCLEOTIDE SEQUENCE [LARGE SCALE GENOMIC DNA]</scope>
    <source>
        <strain evidence="3 4">DJ011</strain>
    </source>
</reference>
<organism evidence="3 4">
    <name type="scientific">Clostridium tetanomorphum</name>
    <dbReference type="NCBI Taxonomy" id="1553"/>
    <lineage>
        <taxon>Bacteria</taxon>
        <taxon>Bacillati</taxon>
        <taxon>Bacillota</taxon>
        <taxon>Clostridia</taxon>
        <taxon>Eubacteriales</taxon>
        <taxon>Clostridiaceae</taxon>
        <taxon>Clostridium</taxon>
    </lineage>
</organism>
<dbReference type="RefSeq" id="WP_035144798.1">
    <property type="nucleotide sequence ID" value="NZ_JAAZWO010000014.1"/>
</dbReference>
<comment type="cofactor">
    <cofactor evidence="1">
        <name>pyridoxal 5'-phosphate</name>
        <dbReference type="ChEBI" id="CHEBI:597326"/>
    </cofactor>
</comment>
<dbReference type="InterPro" id="IPR036038">
    <property type="entry name" value="Aminotransferase-like"/>
</dbReference>
<dbReference type="GO" id="GO:0008483">
    <property type="term" value="F:transaminase activity"/>
    <property type="evidence" value="ECO:0007669"/>
    <property type="project" value="UniProtKB-KW"/>
</dbReference>
<dbReference type="CDD" id="cd00449">
    <property type="entry name" value="PLPDE_IV"/>
    <property type="match status" value="1"/>
</dbReference>
<dbReference type="InterPro" id="IPR043131">
    <property type="entry name" value="BCAT-like_N"/>
</dbReference>
<comment type="caution">
    <text evidence="3">The sequence shown here is derived from an EMBL/GenBank/DDBJ whole genome shotgun (WGS) entry which is preliminary data.</text>
</comment>
<dbReference type="InterPro" id="IPR001544">
    <property type="entry name" value="Aminotrans_IV"/>
</dbReference>